<proteinExistence type="predicted"/>
<dbReference type="Pfam" id="PF10720">
    <property type="entry name" value="DUF2515"/>
    <property type="match status" value="1"/>
</dbReference>
<dbReference type="AlphaFoldDB" id="A0A0J6HDN0"/>
<organism evidence="2 3">
    <name type="scientific">Pseudomonas lini</name>
    <dbReference type="NCBI Taxonomy" id="163011"/>
    <lineage>
        <taxon>Bacteria</taxon>
        <taxon>Pseudomonadati</taxon>
        <taxon>Pseudomonadota</taxon>
        <taxon>Gammaproteobacteria</taxon>
        <taxon>Pseudomonadales</taxon>
        <taxon>Pseudomonadaceae</taxon>
        <taxon>Pseudomonas</taxon>
    </lineage>
</organism>
<dbReference type="Proteomes" id="UP000434925">
    <property type="component" value="Unassembled WGS sequence"/>
</dbReference>
<dbReference type="InterPro" id="IPR019658">
    <property type="entry name" value="DUF2515"/>
</dbReference>
<dbReference type="EMBL" id="VZPO01000004">
    <property type="protein sequence ID" value="KAB0504973.1"/>
    <property type="molecule type" value="Genomic_DNA"/>
</dbReference>
<dbReference type="PATRIC" id="fig|163011.3.peg.4691"/>
<evidence type="ECO:0000313" key="1">
    <source>
        <dbReference type="EMBL" id="KAB0504973.1"/>
    </source>
</evidence>
<sequence length="383" mass="43458">MTQCFKEHPIDDQRLNHNSTPVADCECKEVRLYGSKTLVTDVPILTCSCLWRTYQREAEKIVAPDGELIADPVERNRAINAAYARLWLHDRRFQWAGLAAFASKQVGCGLLHAADSIDLIRDEYEARQRLRDSRRESGILTPDRMSEQAGALRDYKEADARNPVPSVDFRSAEEDLSLVQQQFRHVYDMMALGNTTLFLDVYPLHEFYAKRGLKELKQCLDARVEIYGHPKFPVLWPVGQEKLQFGRDYPEVLLAFEAIEAGDIARSVEYLALHEQKNILQPTIYKDRQLTALLRGNHASYVTGFPSGVAQAIELTLTSQCQRVTDGRTIGFGSNPLADLSEINQRMEFVLQAAARFDQMLNDHNRNALEQSINEIVSSGSKL</sequence>
<dbReference type="EMBL" id="LT629746">
    <property type="protein sequence ID" value="SDR95726.1"/>
    <property type="molecule type" value="Genomic_DNA"/>
</dbReference>
<gene>
    <name evidence="1" type="ORF">F7R14_10730</name>
    <name evidence="2" type="ORF">SAMN04490191_0365</name>
</gene>
<evidence type="ECO:0000313" key="3">
    <source>
        <dbReference type="Proteomes" id="UP000182814"/>
    </source>
</evidence>
<dbReference type="Proteomes" id="UP000182814">
    <property type="component" value="Chromosome I"/>
</dbReference>
<evidence type="ECO:0000313" key="4">
    <source>
        <dbReference type="Proteomes" id="UP000434925"/>
    </source>
</evidence>
<evidence type="ECO:0000313" key="2">
    <source>
        <dbReference type="EMBL" id="SDR95726.1"/>
    </source>
</evidence>
<reference evidence="1 4" key="3">
    <citation type="submission" date="2019-09" db="EMBL/GenBank/DDBJ databases">
        <title>Draft genome sequences of 48 bacterial type strains from the CCUG.</title>
        <authorList>
            <person name="Tunovic T."/>
            <person name="Pineiro-Iglesias B."/>
            <person name="Unosson C."/>
            <person name="Inganas E."/>
            <person name="Ohlen M."/>
            <person name="Cardew S."/>
            <person name="Jensie-Markopoulos S."/>
            <person name="Salva-Serra F."/>
            <person name="Jaen-Luchoro D."/>
            <person name="Karlsson R."/>
            <person name="Svensson-Stadler L."/>
            <person name="Chun J."/>
            <person name="Moore E."/>
        </authorList>
    </citation>
    <scope>NUCLEOTIDE SEQUENCE [LARGE SCALE GENOMIC DNA]</scope>
    <source>
        <strain evidence="1 4">CCUG 51522</strain>
    </source>
</reference>
<keyword evidence="3" id="KW-1185">Reference proteome</keyword>
<name>A0A0J6HDN0_9PSED</name>
<dbReference type="RefSeq" id="WP_038978786.1">
    <property type="nucleotide sequence ID" value="NZ_JABTYG010000018.1"/>
</dbReference>
<reference evidence="2" key="1">
    <citation type="submission" date="2016-10" db="EMBL/GenBank/DDBJ databases">
        <authorList>
            <person name="de Groot N.N."/>
        </authorList>
    </citation>
    <scope>NUCLEOTIDE SEQUENCE [LARGE SCALE GENOMIC DNA]</scope>
    <source>
        <strain evidence="2">BS3782</strain>
    </source>
</reference>
<accession>A0A0J6HDN0</accession>
<reference evidence="3" key="2">
    <citation type="submission" date="2016-10" db="EMBL/GenBank/DDBJ databases">
        <authorList>
            <person name="Varghese N."/>
            <person name="Submissions S."/>
        </authorList>
    </citation>
    <scope>NUCLEOTIDE SEQUENCE [LARGE SCALE GENOMIC DNA]</scope>
    <source>
        <strain evidence="3">BS3782</strain>
    </source>
</reference>
<protein>
    <submittedName>
        <fullName evidence="2">Uncharacterized protein</fullName>
    </submittedName>
</protein>